<evidence type="ECO:0000256" key="1">
    <source>
        <dbReference type="SAM" id="MobiDB-lite"/>
    </source>
</evidence>
<dbReference type="Proteomes" id="UP001154282">
    <property type="component" value="Unassembled WGS sequence"/>
</dbReference>
<gene>
    <name evidence="2" type="ORF">LITE_LOCUS12125</name>
</gene>
<protein>
    <submittedName>
        <fullName evidence="2">Uncharacterized protein</fullName>
    </submittedName>
</protein>
<keyword evidence="3" id="KW-1185">Reference proteome</keyword>
<evidence type="ECO:0000313" key="2">
    <source>
        <dbReference type="EMBL" id="CAI0403626.1"/>
    </source>
</evidence>
<sequence length="132" mass="14450">MNPEHFRTSSSCICNLFFSTWLTDSRSSTGVESIALHKGGSDHDDGGLAIAGWARIYDDDDDELEADSSSFGLRENYGGKTSGNDISRQKRGAGLGFRLVISDVRDGEAEEGEDGEPKMLSHRRLHLKEVSL</sequence>
<dbReference type="EMBL" id="CAMGYJ010000004">
    <property type="protein sequence ID" value="CAI0403626.1"/>
    <property type="molecule type" value="Genomic_DNA"/>
</dbReference>
<feature type="region of interest" description="Disordered" evidence="1">
    <location>
        <begin position="69"/>
        <end position="89"/>
    </location>
</feature>
<proteinExistence type="predicted"/>
<feature type="non-terminal residue" evidence="2">
    <location>
        <position position="132"/>
    </location>
</feature>
<reference evidence="2" key="1">
    <citation type="submission" date="2022-08" db="EMBL/GenBank/DDBJ databases">
        <authorList>
            <person name="Gutierrez-Valencia J."/>
        </authorList>
    </citation>
    <scope>NUCLEOTIDE SEQUENCE</scope>
</reference>
<evidence type="ECO:0000313" key="3">
    <source>
        <dbReference type="Proteomes" id="UP001154282"/>
    </source>
</evidence>
<name>A0AAV0J155_9ROSI</name>
<accession>A0AAV0J155</accession>
<organism evidence="2 3">
    <name type="scientific">Linum tenue</name>
    <dbReference type="NCBI Taxonomy" id="586396"/>
    <lineage>
        <taxon>Eukaryota</taxon>
        <taxon>Viridiplantae</taxon>
        <taxon>Streptophyta</taxon>
        <taxon>Embryophyta</taxon>
        <taxon>Tracheophyta</taxon>
        <taxon>Spermatophyta</taxon>
        <taxon>Magnoliopsida</taxon>
        <taxon>eudicotyledons</taxon>
        <taxon>Gunneridae</taxon>
        <taxon>Pentapetalae</taxon>
        <taxon>rosids</taxon>
        <taxon>fabids</taxon>
        <taxon>Malpighiales</taxon>
        <taxon>Linaceae</taxon>
        <taxon>Linum</taxon>
    </lineage>
</organism>
<comment type="caution">
    <text evidence="2">The sequence shown here is derived from an EMBL/GenBank/DDBJ whole genome shotgun (WGS) entry which is preliminary data.</text>
</comment>
<dbReference type="AlphaFoldDB" id="A0AAV0J155"/>